<feature type="compositionally biased region" description="Polar residues" evidence="1">
    <location>
        <begin position="526"/>
        <end position="536"/>
    </location>
</feature>
<dbReference type="InterPro" id="IPR011989">
    <property type="entry name" value="ARM-like"/>
</dbReference>
<accession>A0A7C8DDA7</accession>
<evidence type="ECO:0008006" key="4">
    <source>
        <dbReference type="Google" id="ProtNLM"/>
    </source>
</evidence>
<name>A0A7C8DDA7_9ARCH</name>
<comment type="caution">
    <text evidence="2">The sequence shown here is derived from an EMBL/GenBank/DDBJ whole genome shotgun (WGS) entry which is preliminary data.</text>
</comment>
<evidence type="ECO:0000256" key="1">
    <source>
        <dbReference type="SAM" id="MobiDB-lite"/>
    </source>
</evidence>
<feature type="region of interest" description="Disordered" evidence="1">
    <location>
        <begin position="513"/>
        <end position="540"/>
    </location>
</feature>
<proteinExistence type="predicted"/>
<dbReference type="Gene3D" id="1.25.10.10">
    <property type="entry name" value="Leucine-rich Repeat Variant"/>
    <property type="match status" value="1"/>
</dbReference>
<gene>
    <name evidence="2" type="ORF">EYQ16_03405</name>
</gene>
<protein>
    <recommendedName>
        <fullName evidence="4">HEAT repeat domain-containing protein</fullName>
    </recommendedName>
</protein>
<feature type="region of interest" description="Disordered" evidence="1">
    <location>
        <begin position="1"/>
        <end position="24"/>
    </location>
</feature>
<reference evidence="3" key="1">
    <citation type="journal article" date="2019" name="bioRxiv">
        <title>Genome diversification in globally distributed novel marine Proteobacteria is linked to environmental adaptation.</title>
        <authorList>
            <person name="Zhou Z."/>
            <person name="Tran P.Q."/>
            <person name="Kieft K."/>
            <person name="Anantharaman K."/>
        </authorList>
    </citation>
    <scope>NUCLEOTIDE SEQUENCE [LARGE SCALE GENOMIC DNA]</scope>
</reference>
<dbReference type="EMBL" id="DUAV01000022">
    <property type="protein sequence ID" value="HIG63547.1"/>
    <property type="molecule type" value="Genomic_DNA"/>
</dbReference>
<dbReference type="InterPro" id="IPR016024">
    <property type="entry name" value="ARM-type_fold"/>
</dbReference>
<dbReference type="PROSITE" id="PS50077">
    <property type="entry name" value="HEAT_REPEAT"/>
    <property type="match status" value="1"/>
</dbReference>
<dbReference type="InterPro" id="IPR021133">
    <property type="entry name" value="HEAT_type_2"/>
</dbReference>
<sequence length="602" mass="65556">MQEALHRLNELAGASKPPSSVALYNGSPAERKQLLLELEPRLQERGLAVLLFNARRHLSEPNLGVPLAQQVLLQLQDFSDRDSTVTEITNRLMEGLDQLAVVTRGTAHMEAMREFDATMSKLLDRLVTQPPLVVLVQGVDMAAPGVLLKLIEFMASYLNLPRCMFVLALGERALEGDLREQGGGRMPYTPQEFLEETFTNVVSIGGATAPQPGSGPSLDTGLEQKLTEVRAVAPEFHALAKERPELLNAVERLVRGANAPELLKLVTGNAIALDAYNNGNLRALLAREPFFDPQPVSSPMGQPDGGPGVVMLNEGPQFEVSSGLDSESGTDIASRRQSAGLDRHGDKMTRNRVFKVRELTGRKAHLQQGEEGIEPAPPKKVLIRKRKSAARKRKVRRARKQPAGKELGVSVKSLLKPVLAGDYLAAKELWTKIPELPPDELDELVELYVEETKNRSQRVRATAATALGAVARAIDFEMPSSVMDALLIMTNDAVKDVKDAAVAAMREIKGNSSEPAFEHGVGGSVPSFTPVDTSSPMERESGADLPTFMPVDDDAPTFKAVADEPSFEAVDENVPVFQPVEDDAPQFKAVKDKEPKFKILSD</sequence>
<evidence type="ECO:0000313" key="3">
    <source>
        <dbReference type="Proteomes" id="UP000589516"/>
    </source>
</evidence>
<organism evidence="2 3">
    <name type="scientific">Marine Group III euryarchaeote</name>
    <dbReference type="NCBI Taxonomy" id="2173149"/>
    <lineage>
        <taxon>Archaea</taxon>
        <taxon>Methanobacteriati</taxon>
        <taxon>Thermoplasmatota</taxon>
        <taxon>Thermoplasmata</taxon>
        <taxon>Candidatus Thermoprofundales</taxon>
    </lineage>
</organism>
<dbReference type="Proteomes" id="UP000589516">
    <property type="component" value="Unassembled WGS sequence"/>
</dbReference>
<dbReference type="SUPFAM" id="SSF48371">
    <property type="entry name" value="ARM repeat"/>
    <property type="match status" value="1"/>
</dbReference>
<evidence type="ECO:0000313" key="2">
    <source>
        <dbReference type="EMBL" id="HIG63547.1"/>
    </source>
</evidence>
<dbReference type="AlphaFoldDB" id="A0A7C8DDA7"/>